<sequence length="717" mass="81652">PYQSLKSGYAALTSYAAQKVSHRLLEEQKAATDPDAGLHKHQPLTFHYIFYLAHPKRHNEEKGQFRYRPPNVIATEVLCQINYAHNRNAKRLQIFNGILYYSSGASHTILSHTSRMGITTSYTNILQTLEELSKDEAKKLEVIGKDDKRGLDLVFDNVQTYAKQWEMRIGRESVMKVGMAATAVEINNFNPEVVKLENRRQLIHKGKEKKMALTAEGFLKLLNADHAQMVGALHWLQILTTYIPQLEQYKGHVQEMFRTKPPANMRLDQDGVHKTIVHPLATSGKSETAIKELKDGLVDFLEQMGQTPDNYQQRIILAGGDGLTFEQMANLKRMAQTQDGPFKTFEIVQPYLQLWHTEWTDLCRLFVAHFGKDGSTDPSTIGHSSAKIGFKRPANLAKLDYYPGSHHLYRVLDARVLDCWRLQFKTENLWTHFDDLHCRNEIPGFEGLFETAVALWNNYSSPGAFTSFMMGHHLDNSIVPLGELWRKEEDTDPEPVQSQAACSSAKDKEGGGSGEDEGRGGTKRKGPTPVEDEEFRGDRTLARSASLMCEALVSKEVAQAVAEGDVGRVYEGIKMMLLTFAGSSHSKYTGYLLDTIGFLEFDVDQGLRTMFLQNWLVNLSGETGRYIEKDLMQEHHNEVLEERGKRQGMSWDGKQMRDVHSRTVQHIERIKKELRPALALAPKGWKHTKPHDRPEIKILLDAYRTTRLHTFRQGRQY</sequence>
<gene>
    <name evidence="1" type="ORF">BDM02DRAFT_3071707</name>
</gene>
<dbReference type="Proteomes" id="UP000886501">
    <property type="component" value="Unassembled WGS sequence"/>
</dbReference>
<organism evidence="1 2">
    <name type="scientific">Thelephora ganbajun</name>
    <name type="common">Ganba fungus</name>
    <dbReference type="NCBI Taxonomy" id="370292"/>
    <lineage>
        <taxon>Eukaryota</taxon>
        <taxon>Fungi</taxon>
        <taxon>Dikarya</taxon>
        <taxon>Basidiomycota</taxon>
        <taxon>Agaricomycotina</taxon>
        <taxon>Agaricomycetes</taxon>
        <taxon>Thelephorales</taxon>
        <taxon>Thelephoraceae</taxon>
        <taxon>Thelephora</taxon>
    </lineage>
</organism>
<proteinExistence type="predicted"/>
<feature type="non-terminal residue" evidence="1">
    <location>
        <position position="717"/>
    </location>
</feature>
<accession>A0ACB6Z6B2</accession>
<comment type="caution">
    <text evidence="1">The sequence shown here is derived from an EMBL/GenBank/DDBJ whole genome shotgun (WGS) entry which is preliminary data.</text>
</comment>
<reference evidence="1" key="2">
    <citation type="journal article" date="2020" name="Nat. Commun.">
        <title>Large-scale genome sequencing of mycorrhizal fungi provides insights into the early evolution of symbiotic traits.</title>
        <authorList>
            <person name="Miyauchi S."/>
            <person name="Kiss E."/>
            <person name="Kuo A."/>
            <person name="Drula E."/>
            <person name="Kohler A."/>
            <person name="Sanchez-Garcia M."/>
            <person name="Morin E."/>
            <person name="Andreopoulos B."/>
            <person name="Barry K.W."/>
            <person name="Bonito G."/>
            <person name="Buee M."/>
            <person name="Carver A."/>
            <person name="Chen C."/>
            <person name="Cichocki N."/>
            <person name="Clum A."/>
            <person name="Culley D."/>
            <person name="Crous P.W."/>
            <person name="Fauchery L."/>
            <person name="Girlanda M."/>
            <person name="Hayes R.D."/>
            <person name="Keri Z."/>
            <person name="LaButti K."/>
            <person name="Lipzen A."/>
            <person name="Lombard V."/>
            <person name="Magnuson J."/>
            <person name="Maillard F."/>
            <person name="Murat C."/>
            <person name="Nolan M."/>
            <person name="Ohm R.A."/>
            <person name="Pangilinan J."/>
            <person name="Pereira M.F."/>
            <person name="Perotto S."/>
            <person name="Peter M."/>
            <person name="Pfister S."/>
            <person name="Riley R."/>
            <person name="Sitrit Y."/>
            <person name="Stielow J.B."/>
            <person name="Szollosi G."/>
            <person name="Zifcakova L."/>
            <person name="Stursova M."/>
            <person name="Spatafora J.W."/>
            <person name="Tedersoo L."/>
            <person name="Vaario L.M."/>
            <person name="Yamada A."/>
            <person name="Yan M."/>
            <person name="Wang P."/>
            <person name="Xu J."/>
            <person name="Bruns T."/>
            <person name="Baldrian P."/>
            <person name="Vilgalys R."/>
            <person name="Dunand C."/>
            <person name="Henrissat B."/>
            <person name="Grigoriev I.V."/>
            <person name="Hibbett D."/>
            <person name="Nagy L.G."/>
            <person name="Martin F.M."/>
        </authorList>
    </citation>
    <scope>NUCLEOTIDE SEQUENCE</scope>
    <source>
        <strain evidence="1">P2</strain>
    </source>
</reference>
<evidence type="ECO:0000313" key="1">
    <source>
        <dbReference type="EMBL" id="KAF9645275.1"/>
    </source>
</evidence>
<evidence type="ECO:0000313" key="2">
    <source>
        <dbReference type="Proteomes" id="UP000886501"/>
    </source>
</evidence>
<keyword evidence="2" id="KW-1185">Reference proteome</keyword>
<dbReference type="EMBL" id="MU118097">
    <property type="protein sequence ID" value="KAF9645275.1"/>
    <property type="molecule type" value="Genomic_DNA"/>
</dbReference>
<feature type="non-terminal residue" evidence="1">
    <location>
        <position position="1"/>
    </location>
</feature>
<reference evidence="1" key="1">
    <citation type="submission" date="2019-10" db="EMBL/GenBank/DDBJ databases">
        <authorList>
            <consortium name="DOE Joint Genome Institute"/>
            <person name="Kuo A."/>
            <person name="Miyauchi S."/>
            <person name="Kiss E."/>
            <person name="Drula E."/>
            <person name="Kohler A."/>
            <person name="Sanchez-Garcia M."/>
            <person name="Andreopoulos B."/>
            <person name="Barry K.W."/>
            <person name="Bonito G."/>
            <person name="Buee M."/>
            <person name="Carver A."/>
            <person name="Chen C."/>
            <person name="Cichocki N."/>
            <person name="Clum A."/>
            <person name="Culley D."/>
            <person name="Crous P.W."/>
            <person name="Fauchery L."/>
            <person name="Girlanda M."/>
            <person name="Hayes R."/>
            <person name="Keri Z."/>
            <person name="Labutti K."/>
            <person name="Lipzen A."/>
            <person name="Lombard V."/>
            <person name="Magnuson J."/>
            <person name="Maillard F."/>
            <person name="Morin E."/>
            <person name="Murat C."/>
            <person name="Nolan M."/>
            <person name="Ohm R."/>
            <person name="Pangilinan J."/>
            <person name="Pereira M."/>
            <person name="Perotto S."/>
            <person name="Peter M."/>
            <person name="Riley R."/>
            <person name="Sitrit Y."/>
            <person name="Stielow B."/>
            <person name="Szollosi G."/>
            <person name="Zifcakova L."/>
            <person name="Stursova M."/>
            <person name="Spatafora J.W."/>
            <person name="Tedersoo L."/>
            <person name="Vaario L.-M."/>
            <person name="Yamada A."/>
            <person name="Yan M."/>
            <person name="Wang P."/>
            <person name="Xu J."/>
            <person name="Bruns T."/>
            <person name="Baldrian P."/>
            <person name="Vilgalys R."/>
            <person name="Henrissat B."/>
            <person name="Grigoriev I.V."/>
            <person name="Hibbett D."/>
            <person name="Nagy L.G."/>
            <person name="Martin F.M."/>
        </authorList>
    </citation>
    <scope>NUCLEOTIDE SEQUENCE</scope>
    <source>
        <strain evidence="1">P2</strain>
    </source>
</reference>
<name>A0ACB6Z6B2_THEGA</name>
<protein>
    <submittedName>
        <fullName evidence="1">Uncharacterized protein</fullName>
    </submittedName>
</protein>